<comment type="caution">
    <text evidence="3">The sequence shown here is derived from an EMBL/GenBank/DDBJ whole genome shotgun (WGS) entry which is preliminary data.</text>
</comment>
<reference evidence="3 4" key="1">
    <citation type="submission" date="2019-11" db="EMBL/GenBank/DDBJ databases">
        <title>Genome of Strain BIT-d1.</title>
        <authorList>
            <person name="Yang Y."/>
        </authorList>
    </citation>
    <scope>NUCLEOTIDE SEQUENCE [LARGE SCALE GENOMIC DNA]</scope>
    <source>
        <strain evidence="3 4">BIT-d1</strain>
    </source>
</reference>
<organism evidence="3 4">
    <name type="scientific">Myroides albus</name>
    <dbReference type="NCBI Taxonomy" id="2562892"/>
    <lineage>
        <taxon>Bacteria</taxon>
        <taxon>Pseudomonadati</taxon>
        <taxon>Bacteroidota</taxon>
        <taxon>Flavobacteriia</taxon>
        <taxon>Flavobacteriales</taxon>
        <taxon>Flavobacteriaceae</taxon>
        <taxon>Myroides</taxon>
    </lineage>
</organism>
<sequence length="223" mass="23606">MKKLAVLITLLVAQISFAQIDKEIGSFKKLSVFDQIEVTLIPTTGSTKIEIEGKKQDNVNVINKNEHLKIKMNFTNSYQGDEIKVTLYYKELNEINAGEGANVVGKGTLNANVLDVQGKTGSSIKLDIDTDKVNVKAGAGSIIRLTGKANVQDALSNSGADIINSKLVTKQTSVTVNAGGKASINATDVADAKVRAGGSISVYGNPKTLNEKTIAGGTIKKVE</sequence>
<feature type="chain" id="PRO_5026213026" evidence="1">
    <location>
        <begin position="19"/>
        <end position="223"/>
    </location>
</feature>
<feature type="signal peptide" evidence="1">
    <location>
        <begin position="1"/>
        <end position="18"/>
    </location>
</feature>
<keyword evidence="1" id="KW-0732">Signal</keyword>
<gene>
    <name evidence="3" type="ORF">GJV76_00065</name>
</gene>
<feature type="domain" description="Putative auto-transporter adhesin head GIN" evidence="2">
    <location>
        <begin position="27"/>
        <end position="206"/>
    </location>
</feature>
<protein>
    <submittedName>
        <fullName evidence="3">DUF2807 domain-containing protein</fullName>
    </submittedName>
</protein>
<dbReference type="Gene3D" id="2.160.20.120">
    <property type="match status" value="1"/>
</dbReference>
<evidence type="ECO:0000313" key="4">
    <source>
        <dbReference type="Proteomes" id="UP000438760"/>
    </source>
</evidence>
<dbReference type="Proteomes" id="UP000438760">
    <property type="component" value="Unassembled WGS sequence"/>
</dbReference>
<dbReference type="AlphaFoldDB" id="A0A6I3LF78"/>
<evidence type="ECO:0000256" key="1">
    <source>
        <dbReference type="SAM" id="SignalP"/>
    </source>
</evidence>
<evidence type="ECO:0000313" key="3">
    <source>
        <dbReference type="EMBL" id="MTG96547.1"/>
    </source>
</evidence>
<name>A0A6I3LF78_9FLAO</name>
<proteinExistence type="predicted"/>
<keyword evidence="4" id="KW-1185">Reference proteome</keyword>
<dbReference type="InterPro" id="IPR021255">
    <property type="entry name" value="DUF2807"/>
</dbReference>
<accession>A0A6I3LF78</accession>
<dbReference type="OrthoDB" id="704821at2"/>
<dbReference type="Pfam" id="PF10988">
    <property type="entry name" value="DUF2807"/>
    <property type="match status" value="1"/>
</dbReference>
<dbReference type="EMBL" id="WMJX01000001">
    <property type="protein sequence ID" value="MTG96547.1"/>
    <property type="molecule type" value="Genomic_DNA"/>
</dbReference>
<dbReference type="RefSeq" id="WP_155090605.1">
    <property type="nucleotide sequence ID" value="NZ_CP102754.1"/>
</dbReference>
<evidence type="ECO:0000259" key="2">
    <source>
        <dbReference type="Pfam" id="PF10988"/>
    </source>
</evidence>